<keyword evidence="3" id="KW-1185">Reference proteome</keyword>
<proteinExistence type="predicted"/>
<sequence>MRQLALAGLCLLSAGGALAAEVTVNYIEPGKFADMPFEPWERENVLKDLTEHFQKLGKQLPADQNLTIEVLDIDLAGRIYPNMRGQNLRVLRGGADWPRMRLRYRLEAGGQVLASGDAELSDMMYMQRANRFSDGDTLRFEKQMLDDWFNKTFLPKR</sequence>
<gene>
    <name evidence="2" type="ORF">NX774_16525</name>
</gene>
<dbReference type="EMBL" id="JANUHB010000003">
    <property type="protein sequence ID" value="MCS0809531.1"/>
    <property type="molecule type" value="Genomic_DNA"/>
</dbReference>
<organism evidence="2 3">
    <name type="scientific">Massilia agilis</name>
    <dbReference type="NCBI Taxonomy" id="1811226"/>
    <lineage>
        <taxon>Bacteria</taxon>
        <taxon>Pseudomonadati</taxon>
        <taxon>Pseudomonadota</taxon>
        <taxon>Betaproteobacteria</taxon>
        <taxon>Burkholderiales</taxon>
        <taxon>Oxalobacteraceae</taxon>
        <taxon>Telluria group</taxon>
        <taxon>Massilia</taxon>
    </lineage>
</organism>
<evidence type="ECO:0000256" key="1">
    <source>
        <dbReference type="SAM" id="SignalP"/>
    </source>
</evidence>
<evidence type="ECO:0000313" key="3">
    <source>
        <dbReference type="Proteomes" id="UP001206126"/>
    </source>
</evidence>
<comment type="caution">
    <text evidence="2">The sequence shown here is derived from an EMBL/GenBank/DDBJ whole genome shotgun (WGS) entry which is preliminary data.</text>
</comment>
<evidence type="ECO:0000313" key="2">
    <source>
        <dbReference type="EMBL" id="MCS0809531.1"/>
    </source>
</evidence>
<dbReference type="RefSeq" id="WP_258823329.1">
    <property type="nucleotide sequence ID" value="NZ_JANUHB010000003.1"/>
</dbReference>
<dbReference type="Proteomes" id="UP001206126">
    <property type="component" value="Unassembled WGS sequence"/>
</dbReference>
<feature type="chain" id="PRO_5046277792" evidence="1">
    <location>
        <begin position="20"/>
        <end position="157"/>
    </location>
</feature>
<dbReference type="InterPro" id="IPR021557">
    <property type="entry name" value="DUF3016"/>
</dbReference>
<protein>
    <submittedName>
        <fullName evidence="2">DUF3016 domain-containing protein</fullName>
    </submittedName>
</protein>
<keyword evidence="1" id="KW-0732">Signal</keyword>
<name>A0ABT2DE72_9BURK</name>
<dbReference type="Pfam" id="PF11454">
    <property type="entry name" value="DUF3016"/>
    <property type="match status" value="1"/>
</dbReference>
<reference evidence="2 3" key="1">
    <citation type="submission" date="2022-08" db="EMBL/GenBank/DDBJ databases">
        <title>Reclassification of Massilia species as members of the genera Telluria, Duganella, Pseudoduganella, Mokoshia gen. nov. and Zemynaea gen. nov. using orthogonal and non-orthogonal genome-based approaches.</title>
        <authorList>
            <person name="Bowman J.P."/>
        </authorList>
    </citation>
    <scope>NUCLEOTIDE SEQUENCE [LARGE SCALE GENOMIC DNA]</scope>
    <source>
        <strain evidence="2 3">JCM 31605</strain>
    </source>
</reference>
<accession>A0ABT2DE72</accession>
<feature type="signal peptide" evidence="1">
    <location>
        <begin position="1"/>
        <end position="19"/>
    </location>
</feature>